<dbReference type="PRINTS" id="PR00420">
    <property type="entry name" value="RNGMNOXGNASE"/>
</dbReference>
<name>A0A917M8U0_9BACL</name>
<dbReference type="Gene3D" id="3.50.50.60">
    <property type="entry name" value="FAD/NAD(P)-binding domain"/>
    <property type="match status" value="1"/>
</dbReference>
<dbReference type="Proteomes" id="UP000600247">
    <property type="component" value="Unassembled WGS sequence"/>
</dbReference>
<dbReference type="AlphaFoldDB" id="A0A917M8U0"/>
<comment type="caution">
    <text evidence="2">The sequence shown here is derived from an EMBL/GenBank/DDBJ whole genome shotgun (WGS) entry which is preliminary data.</text>
</comment>
<dbReference type="GO" id="GO:0005737">
    <property type="term" value="C:cytoplasm"/>
    <property type="evidence" value="ECO:0007669"/>
    <property type="project" value="TreeGrafter"/>
</dbReference>
<dbReference type="PANTHER" id="PTHR13847:SF201">
    <property type="entry name" value="PUTATIBE OXIDOREDUCTASE"/>
    <property type="match status" value="1"/>
</dbReference>
<dbReference type="PANTHER" id="PTHR13847">
    <property type="entry name" value="SARCOSINE DEHYDROGENASE-RELATED"/>
    <property type="match status" value="1"/>
</dbReference>
<evidence type="ECO:0000313" key="2">
    <source>
        <dbReference type="EMBL" id="GGG82485.1"/>
    </source>
</evidence>
<dbReference type="InterPro" id="IPR006076">
    <property type="entry name" value="FAD-dep_OxRdtase"/>
</dbReference>
<dbReference type="SUPFAM" id="SSF51905">
    <property type="entry name" value="FAD/NAD(P)-binding domain"/>
    <property type="match status" value="1"/>
</dbReference>
<reference evidence="2 3" key="1">
    <citation type="journal article" date="2014" name="Int. J. Syst. Evol. Microbiol.">
        <title>Complete genome sequence of Corynebacterium casei LMG S-19264T (=DSM 44701T), isolated from a smear-ripened cheese.</title>
        <authorList>
            <consortium name="US DOE Joint Genome Institute (JGI-PGF)"/>
            <person name="Walter F."/>
            <person name="Albersmeier A."/>
            <person name="Kalinowski J."/>
            <person name="Ruckert C."/>
        </authorList>
    </citation>
    <scope>NUCLEOTIDE SEQUENCE [LARGE SCALE GENOMIC DNA]</scope>
    <source>
        <strain evidence="2 3">CGMCC 1.15286</strain>
    </source>
</reference>
<dbReference type="InterPro" id="IPR036188">
    <property type="entry name" value="FAD/NAD-bd_sf"/>
</dbReference>
<protein>
    <submittedName>
        <fullName evidence="2">Oxidoreductase</fullName>
    </submittedName>
</protein>
<feature type="domain" description="FAD dependent oxidoreductase" evidence="1">
    <location>
        <begin position="31"/>
        <end position="389"/>
    </location>
</feature>
<dbReference type="EMBL" id="BMHY01000010">
    <property type="protein sequence ID" value="GGG82485.1"/>
    <property type="molecule type" value="Genomic_DNA"/>
</dbReference>
<accession>A0A917M8U0</accession>
<proteinExistence type="predicted"/>
<organism evidence="2 3">
    <name type="scientific">Paenibacillus radicis</name>
    <name type="common">ex Gao et al. 2016</name>
    <dbReference type="NCBI Taxonomy" id="1737354"/>
    <lineage>
        <taxon>Bacteria</taxon>
        <taxon>Bacillati</taxon>
        <taxon>Bacillota</taxon>
        <taxon>Bacilli</taxon>
        <taxon>Bacillales</taxon>
        <taxon>Paenibacillaceae</taxon>
        <taxon>Paenibacillus</taxon>
    </lineage>
</organism>
<evidence type="ECO:0000313" key="3">
    <source>
        <dbReference type="Proteomes" id="UP000600247"/>
    </source>
</evidence>
<dbReference type="Gene3D" id="3.30.9.10">
    <property type="entry name" value="D-Amino Acid Oxidase, subunit A, domain 2"/>
    <property type="match status" value="1"/>
</dbReference>
<sequence length="413" mass="45964">MKELHTGELFWPTTLQSVQTYEPLGAPLQVDVAIVGGGMSGIVCGLSLAEAGISAAVLERGTIAGGSSSANTGLLQFSNDIMLCDLIDQIGEGPAVQFYKACEEAVKRFGQICEQLPRDVGFRNRSSLYYASSEQDLPKLKREFETLKKHGFDVEFWSPDDISSRFPFRRPGAIITRGDAEINPFRFIQTAADHAARAGLRIYEHTDITGQRRSTNADRHILTTADGHEVTAKHVIFAIGYEPEELRGRLVKAELNRSFAAVTRVQPSSLLDRLWPERLMIWETARPYLYLRTTVDDRIVIGGLDEHTEHPIEGEKARHKRIRQLQEKLHALFPGLDSEFDYEWSATFGESRDNLPFIGEDPNIPGLYYGLGYGGNGSVYSIIAAQIIRDSIQGKDHPIAPIVGLDRPSLLKI</sequence>
<evidence type="ECO:0000259" key="1">
    <source>
        <dbReference type="Pfam" id="PF01266"/>
    </source>
</evidence>
<gene>
    <name evidence="2" type="ORF">GCM10010918_44840</name>
</gene>
<keyword evidence="3" id="KW-1185">Reference proteome</keyword>
<dbReference type="Pfam" id="PF01266">
    <property type="entry name" value="DAO"/>
    <property type="match status" value="1"/>
</dbReference>
<dbReference type="RefSeq" id="WP_188891605.1">
    <property type="nucleotide sequence ID" value="NZ_BMHY01000010.1"/>
</dbReference>